<feature type="signal peptide" evidence="1">
    <location>
        <begin position="1"/>
        <end position="30"/>
    </location>
</feature>
<gene>
    <name evidence="2" type="ORF">C8D86_10341</name>
</gene>
<dbReference type="AlphaFoldDB" id="A0A370GXS7"/>
<evidence type="ECO:0000313" key="2">
    <source>
        <dbReference type="EMBL" id="RDI48076.1"/>
    </source>
</evidence>
<feature type="chain" id="PRO_5016620834" evidence="1">
    <location>
        <begin position="31"/>
        <end position="95"/>
    </location>
</feature>
<protein>
    <submittedName>
        <fullName evidence="2">Uncharacterized protein</fullName>
    </submittedName>
</protein>
<sequence>MDKNVLSKYACLLKFSVLALFITISTNAHAEYYMVYPAAPVYAVPVYPVPMPCTYGCAFMAPCYYQVEIRSSAPYRHSDKRGVGQVNIYEWDEDP</sequence>
<keyword evidence="1" id="KW-0732">Signal</keyword>
<reference evidence="2 3" key="1">
    <citation type="submission" date="2018-07" db="EMBL/GenBank/DDBJ databases">
        <title>Genomic Encyclopedia of Type Strains, Phase IV (KMG-IV): sequencing the most valuable type-strain genomes for metagenomic binning, comparative biology and taxonomic classification.</title>
        <authorList>
            <person name="Goeker M."/>
        </authorList>
    </citation>
    <scope>NUCLEOTIDE SEQUENCE [LARGE SCALE GENOMIC DNA]</scope>
    <source>
        <strain evidence="2 3">DSM 16500</strain>
    </source>
</reference>
<dbReference type="Proteomes" id="UP000254720">
    <property type="component" value="Unassembled WGS sequence"/>
</dbReference>
<organism evidence="2 3">
    <name type="scientific">Aquicella lusitana</name>
    <dbReference type="NCBI Taxonomy" id="254246"/>
    <lineage>
        <taxon>Bacteria</taxon>
        <taxon>Pseudomonadati</taxon>
        <taxon>Pseudomonadota</taxon>
        <taxon>Gammaproteobacteria</taxon>
        <taxon>Legionellales</taxon>
        <taxon>Coxiellaceae</taxon>
        <taxon>Aquicella</taxon>
    </lineage>
</organism>
<dbReference type="RefSeq" id="WP_114833555.1">
    <property type="nucleotide sequence ID" value="NZ_LR699114.1"/>
</dbReference>
<proteinExistence type="predicted"/>
<comment type="caution">
    <text evidence="2">The sequence shown here is derived from an EMBL/GenBank/DDBJ whole genome shotgun (WGS) entry which is preliminary data.</text>
</comment>
<dbReference type="EMBL" id="QQAX01000003">
    <property type="protein sequence ID" value="RDI48076.1"/>
    <property type="molecule type" value="Genomic_DNA"/>
</dbReference>
<keyword evidence="3" id="KW-1185">Reference proteome</keyword>
<name>A0A370GXS7_9COXI</name>
<evidence type="ECO:0000256" key="1">
    <source>
        <dbReference type="SAM" id="SignalP"/>
    </source>
</evidence>
<evidence type="ECO:0000313" key="3">
    <source>
        <dbReference type="Proteomes" id="UP000254720"/>
    </source>
</evidence>
<accession>A0A370GXS7</accession>